<feature type="domain" description="FHA" evidence="4">
    <location>
        <begin position="103"/>
        <end position="160"/>
    </location>
</feature>
<evidence type="ECO:0000313" key="6">
    <source>
        <dbReference type="Ensembl" id="ENSSANP00000072740.1"/>
    </source>
</evidence>
<proteinExistence type="predicted"/>
<organism evidence="6 7">
    <name type="scientific">Sinocyclocheilus anshuiensis</name>
    <dbReference type="NCBI Taxonomy" id="1608454"/>
    <lineage>
        <taxon>Eukaryota</taxon>
        <taxon>Metazoa</taxon>
        <taxon>Chordata</taxon>
        <taxon>Craniata</taxon>
        <taxon>Vertebrata</taxon>
        <taxon>Euteleostomi</taxon>
        <taxon>Actinopterygii</taxon>
        <taxon>Neopterygii</taxon>
        <taxon>Teleostei</taxon>
        <taxon>Ostariophysi</taxon>
        <taxon>Cypriniformes</taxon>
        <taxon>Cyprinidae</taxon>
        <taxon>Cyprininae</taxon>
        <taxon>Sinocyclocheilus</taxon>
    </lineage>
</organism>
<feature type="domain" description="Protein kinase" evidence="5">
    <location>
        <begin position="205"/>
        <end position="471"/>
    </location>
</feature>
<dbReference type="InterPro" id="IPR000253">
    <property type="entry name" value="FHA_dom"/>
</dbReference>
<sequence length="570" mass="63784">CTSRVKNIMSEEPGPSGQSQSHSQSQTQSQTQSQPGSSSSSAPTSSSQGSSSGSGTLSSVDTVPVQELQSIPEDEEEVQPQVWGRIIPLVHGLSVLNCVENQYVFGRDGACDYTFTNPIVTQSTHFKAYSKKHFRIFRDENLVYVEDLSGNGTYVDDEKIGNGKQRLLSNNSVIALAEQKHQVFMFIDKMGDDQPNLPLEFSKKYHIARKIATGVCGEVKLAIEKETCKKVALKTINKHDFPSIGTATRNAEREIEILKKIDHSFFFFTNVLNMFFDELFHFLCAVNSVEGGELFGRIKAKKQLEEEIAKLYFYQMLRAVEYLHNNGIIHRDLKPENVLLASHDDICLIKITDFNQSKILEESSLMKTLCGTPTYLAPEVFTHAATVGYTKAVDYWSLGVLLFICLGGYPPFNSECSTMSVREQIINGHYRFIPSQWKKVSNEAKDLIKKLLVVDPEKRLSVEAALTHPWLNVRHVTNGMCWSCIKPEVTSQPHLRPASQTGILLVSTGLTLNLTMAGRQAVKAYLDLVSQACRAVLIFLKDNKIPHTVENIAIRKGEQHCCACVVQWRL</sequence>
<dbReference type="InterPro" id="IPR008984">
    <property type="entry name" value="SMAD_FHA_dom_sf"/>
</dbReference>
<dbReference type="InterPro" id="IPR008271">
    <property type="entry name" value="Ser/Thr_kinase_AS"/>
</dbReference>
<name>A0A671QLH9_9TELE</name>
<dbReference type="FunFam" id="2.60.200.20:FF:000079">
    <property type="entry name" value="Checkpoint kinase 2"/>
    <property type="match status" value="1"/>
</dbReference>
<dbReference type="Proteomes" id="UP000472260">
    <property type="component" value="Unassembled WGS sequence"/>
</dbReference>
<dbReference type="CDD" id="cd22666">
    <property type="entry name" value="FHA_CHK2"/>
    <property type="match status" value="1"/>
</dbReference>
<dbReference type="InterPro" id="IPR000719">
    <property type="entry name" value="Prot_kinase_dom"/>
</dbReference>
<keyword evidence="2" id="KW-0067">ATP-binding</keyword>
<dbReference type="Pfam" id="PF00069">
    <property type="entry name" value="Pkinase"/>
    <property type="match status" value="1"/>
</dbReference>
<dbReference type="PROSITE" id="PS00108">
    <property type="entry name" value="PROTEIN_KINASE_ST"/>
    <property type="match status" value="1"/>
</dbReference>
<dbReference type="SUPFAM" id="SSF56112">
    <property type="entry name" value="Protein kinase-like (PK-like)"/>
    <property type="match status" value="1"/>
</dbReference>
<dbReference type="FunFam" id="1.10.510.10:FF:000571">
    <property type="entry name" value="Maternal embryonic leucine zipper kinase"/>
    <property type="match status" value="1"/>
</dbReference>
<dbReference type="Gene3D" id="2.60.200.20">
    <property type="match status" value="1"/>
</dbReference>
<dbReference type="SMART" id="SM00220">
    <property type="entry name" value="S_TKc"/>
    <property type="match status" value="1"/>
</dbReference>
<dbReference type="PANTHER" id="PTHR24347">
    <property type="entry name" value="SERINE/THREONINE-PROTEIN KINASE"/>
    <property type="match status" value="1"/>
</dbReference>
<reference evidence="6" key="1">
    <citation type="submission" date="2025-08" db="UniProtKB">
        <authorList>
            <consortium name="Ensembl"/>
        </authorList>
    </citation>
    <scope>IDENTIFICATION</scope>
</reference>
<keyword evidence="7" id="KW-1185">Reference proteome</keyword>
<dbReference type="Pfam" id="PF00498">
    <property type="entry name" value="FHA"/>
    <property type="match status" value="1"/>
</dbReference>
<dbReference type="InterPro" id="IPR011009">
    <property type="entry name" value="Kinase-like_dom_sf"/>
</dbReference>
<dbReference type="GO" id="GO:0004672">
    <property type="term" value="F:protein kinase activity"/>
    <property type="evidence" value="ECO:0007669"/>
    <property type="project" value="InterPro"/>
</dbReference>
<evidence type="ECO:0000256" key="2">
    <source>
        <dbReference type="ARBA" id="ARBA00022840"/>
    </source>
</evidence>
<keyword evidence="1" id="KW-0547">Nucleotide-binding</keyword>
<dbReference type="SMART" id="SM00240">
    <property type="entry name" value="FHA"/>
    <property type="match status" value="1"/>
</dbReference>
<feature type="compositionally biased region" description="Low complexity" evidence="3">
    <location>
        <begin position="13"/>
        <end position="59"/>
    </location>
</feature>
<evidence type="ECO:0000259" key="5">
    <source>
        <dbReference type="PROSITE" id="PS50011"/>
    </source>
</evidence>
<dbReference type="PROSITE" id="PS50006">
    <property type="entry name" value="FHA_DOMAIN"/>
    <property type="match status" value="1"/>
</dbReference>
<dbReference type="Gene3D" id="1.10.510.10">
    <property type="entry name" value="Transferase(Phosphotransferase) domain 1"/>
    <property type="match status" value="1"/>
</dbReference>
<gene>
    <name evidence="6" type="primary">LOC107653214</name>
</gene>
<evidence type="ECO:0000256" key="1">
    <source>
        <dbReference type="ARBA" id="ARBA00022741"/>
    </source>
</evidence>
<dbReference type="SUPFAM" id="SSF49879">
    <property type="entry name" value="SMAD/FHA domain"/>
    <property type="match status" value="1"/>
</dbReference>
<accession>A0A671QLH9</accession>
<dbReference type="GO" id="GO:0005524">
    <property type="term" value="F:ATP binding"/>
    <property type="evidence" value="ECO:0007669"/>
    <property type="project" value="UniProtKB-KW"/>
</dbReference>
<dbReference type="AlphaFoldDB" id="A0A671QLH9"/>
<evidence type="ECO:0000259" key="4">
    <source>
        <dbReference type="PROSITE" id="PS50006"/>
    </source>
</evidence>
<dbReference type="Gene3D" id="3.30.200.20">
    <property type="entry name" value="Phosphorylase Kinase, domain 1"/>
    <property type="match status" value="1"/>
</dbReference>
<protein>
    <submittedName>
        <fullName evidence="6">Glutathione S-transferase theta-1-like</fullName>
    </submittedName>
</protein>
<dbReference type="Ensembl" id="ENSSANT00000077331.1">
    <property type="protein sequence ID" value="ENSSANP00000072740.1"/>
    <property type="gene ID" value="ENSSANG00000036273.1"/>
</dbReference>
<reference evidence="6" key="2">
    <citation type="submission" date="2025-09" db="UniProtKB">
        <authorList>
            <consortium name="Ensembl"/>
        </authorList>
    </citation>
    <scope>IDENTIFICATION</scope>
</reference>
<feature type="region of interest" description="Disordered" evidence="3">
    <location>
        <begin position="1"/>
        <end position="60"/>
    </location>
</feature>
<evidence type="ECO:0000313" key="7">
    <source>
        <dbReference type="Proteomes" id="UP000472260"/>
    </source>
</evidence>
<dbReference type="PROSITE" id="PS50011">
    <property type="entry name" value="PROTEIN_KINASE_DOM"/>
    <property type="match status" value="1"/>
</dbReference>
<evidence type="ECO:0000256" key="3">
    <source>
        <dbReference type="SAM" id="MobiDB-lite"/>
    </source>
</evidence>